<dbReference type="RefSeq" id="WP_184189369.1">
    <property type="nucleotide sequence ID" value="NZ_BMNF01000006.1"/>
</dbReference>
<dbReference type="EMBL" id="JACHDP010000001">
    <property type="protein sequence ID" value="MBB5475655.1"/>
    <property type="molecule type" value="Genomic_DNA"/>
</dbReference>
<protein>
    <submittedName>
        <fullName evidence="1">Uncharacterized protein</fullName>
    </submittedName>
</protein>
<dbReference type="Proteomes" id="UP000586947">
    <property type="component" value="Unassembled WGS sequence"/>
</dbReference>
<organism evidence="1 2">
    <name type="scientific">Micromonospora parathelypteridis</name>
    <dbReference type="NCBI Taxonomy" id="1839617"/>
    <lineage>
        <taxon>Bacteria</taxon>
        <taxon>Bacillati</taxon>
        <taxon>Actinomycetota</taxon>
        <taxon>Actinomycetes</taxon>
        <taxon>Micromonosporales</taxon>
        <taxon>Micromonosporaceae</taxon>
        <taxon>Micromonospora</taxon>
    </lineage>
</organism>
<dbReference type="AlphaFoldDB" id="A0A840VG91"/>
<proteinExistence type="predicted"/>
<comment type="caution">
    <text evidence="1">The sequence shown here is derived from an EMBL/GenBank/DDBJ whole genome shotgun (WGS) entry which is preliminary data.</text>
</comment>
<gene>
    <name evidence="1" type="ORF">HNR20_000160</name>
</gene>
<keyword evidence="2" id="KW-1185">Reference proteome</keyword>
<reference evidence="1 2" key="1">
    <citation type="submission" date="2020-08" db="EMBL/GenBank/DDBJ databases">
        <title>Sequencing the genomes of 1000 actinobacteria strains.</title>
        <authorList>
            <person name="Klenk H.-P."/>
        </authorList>
    </citation>
    <scope>NUCLEOTIDE SEQUENCE [LARGE SCALE GENOMIC DNA]</scope>
    <source>
        <strain evidence="1 2">DSM 103125</strain>
    </source>
</reference>
<accession>A0A840VG91</accession>
<evidence type="ECO:0000313" key="1">
    <source>
        <dbReference type="EMBL" id="MBB5475655.1"/>
    </source>
</evidence>
<sequence length="76" mass="7679">MSVTLTDQDGFTLRAAAYGAVTLMSAADLAGEPRKAATGGSIALASAGRARARQVSQGREALADMIRKITAALDAA</sequence>
<name>A0A840VG91_9ACTN</name>
<evidence type="ECO:0000313" key="2">
    <source>
        <dbReference type="Proteomes" id="UP000586947"/>
    </source>
</evidence>